<protein>
    <recommendedName>
        <fullName evidence="4">PAP2 superfamily protein</fullName>
    </recommendedName>
</protein>
<dbReference type="EMBL" id="JAVDYG010000001">
    <property type="protein sequence ID" value="MDR7360932.1"/>
    <property type="molecule type" value="Genomic_DNA"/>
</dbReference>
<dbReference type="RefSeq" id="WP_310298139.1">
    <property type="nucleotide sequence ID" value="NZ_BAAAPS010000002.1"/>
</dbReference>
<dbReference type="PANTHER" id="PTHR34599:SF1">
    <property type="entry name" value="PHOSPHATIDIC ACID PHOSPHATASE TYPE 2_HALOPEROXIDASE DOMAIN-CONTAINING PROTEIN"/>
    <property type="match status" value="1"/>
</dbReference>
<proteinExistence type="predicted"/>
<keyword evidence="1" id="KW-0732">Signal</keyword>
<name>A0ABU2BQL0_9ACTN</name>
<accession>A0ABU2BQL0</accession>
<dbReference type="InterPro" id="IPR036938">
    <property type="entry name" value="PAP2/HPO_sf"/>
</dbReference>
<dbReference type="SUPFAM" id="SSF48317">
    <property type="entry name" value="Acid phosphatase/Vanadium-dependent haloperoxidase"/>
    <property type="match status" value="1"/>
</dbReference>
<comment type="caution">
    <text evidence="2">The sequence shown here is derived from an EMBL/GenBank/DDBJ whole genome shotgun (WGS) entry which is preliminary data.</text>
</comment>
<reference evidence="2 3" key="1">
    <citation type="submission" date="2023-07" db="EMBL/GenBank/DDBJ databases">
        <title>Sequencing the genomes of 1000 actinobacteria strains.</title>
        <authorList>
            <person name="Klenk H.-P."/>
        </authorList>
    </citation>
    <scope>NUCLEOTIDE SEQUENCE [LARGE SCALE GENOMIC DNA]</scope>
    <source>
        <strain evidence="2 3">DSM 19426</strain>
    </source>
</reference>
<dbReference type="Proteomes" id="UP001183648">
    <property type="component" value="Unassembled WGS sequence"/>
</dbReference>
<dbReference type="InterPro" id="IPR052559">
    <property type="entry name" value="V-haloperoxidase"/>
</dbReference>
<keyword evidence="3" id="KW-1185">Reference proteome</keyword>
<feature type="signal peptide" evidence="1">
    <location>
        <begin position="1"/>
        <end position="24"/>
    </location>
</feature>
<dbReference type="PANTHER" id="PTHR34599">
    <property type="entry name" value="PEROXIDASE-RELATED"/>
    <property type="match status" value="1"/>
</dbReference>
<sequence>MSRSPRTRVLAPAACLCLAWSAVALTPAVSASAETGDARARVVRDWNAIAVRTIATEAALGPPPAQLHLGLVSSAVYDAVTHAPPGRASVSAAVATAAHDVLSASFPGAAGHLDADLATTLAAVPDGPLEDRGVAVGAAAADRLLASRAPLSTSITLPVDPAPGPGEWRPTPPAFAPMAFAWLGFVDPLLLPSPTSIDVGGPDAITSTEYAADVDEVRRIGRLDSTDPDADAANGHFWNAPVGVVFNTALREWADRSGLGARATARMFALLNMTTADAIITCWRMKYDHRFWRPITAVREADTDGNDATTAVPTWSPVVATPPYPEWPTGHGCLTSSFVRGLTRLTGSDAIDLDISNPVTGETRHYSSAAALRRSAFISRIQLGIHFRDAMEDGYRVGRIASDRGFAAFDR</sequence>
<organism evidence="2 3">
    <name type="scientific">Nocardioides marmoribigeumensis</name>
    <dbReference type="NCBI Taxonomy" id="433649"/>
    <lineage>
        <taxon>Bacteria</taxon>
        <taxon>Bacillati</taxon>
        <taxon>Actinomycetota</taxon>
        <taxon>Actinomycetes</taxon>
        <taxon>Propionibacteriales</taxon>
        <taxon>Nocardioidaceae</taxon>
        <taxon>Nocardioides</taxon>
    </lineage>
</organism>
<feature type="chain" id="PRO_5045803585" description="PAP2 superfamily protein" evidence="1">
    <location>
        <begin position="25"/>
        <end position="411"/>
    </location>
</feature>
<dbReference type="Gene3D" id="1.10.606.20">
    <property type="match status" value="1"/>
</dbReference>
<dbReference type="CDD" id="cd03398">
    <property type="entry name" value="PAP2_haloperoxidase"/>
    <property type="match status" value="1"/>
</dbReference>
<evidence type="ECO:0000313" key="3">
    <source>
        <dbReference type="Proteomes" id="UP001183648"/>
    </source>
</evidence>
<evidence type="ECO:0008006" key="4">
    <source>
        <dbReference type="Google" id="ProtNLM"/>
    </source>
</evidence>
<evidence type="ECO:0000256" key="1">
    <source>
        <dbReference type="SAM" id="SignalP"/>
    </source>
</evidence>
<evidence type="ECO:0000313" key="2">
    <source>
        <dbReference type="EMBL" id="MDR7360932.1"/>
    </source>
</evidence>
<gene>
    <name evidence="2" type="ORF">J2S63_000485</name>
</gene>